<evidence type="ECO:0000313" key="9">
    <source>
        <dbReference type="Proteomes" id="UP000002730"/>
    </source>
</evidence>
<dbReference type="PANTHER" id="PTHR30619:SF7">
    <property type="entry name" value="BETA-LACTAMASE DOMAIN PROTEIN"/>
    <property type="match status" value="1"/>
</dbReference>
<dbReference type="InterPro" id="IPR052159">
    <property type="entry name" value="Competence_DNA_uptake"/>
</dbReference>
<keyword evidence="9" id="KW-1185">Reference proteome</keyword>
<evidence type="ECO:0000256" key="2">
    <source>
        <dbReference type="ARBA" id="ARBA00022475"/>
    </source>
</evidence>
<feature type="transmembrane region" description="Helical" evidence="6">
    <location>
        <begin position="33"/>
        <end position="49"/>
    </location>
</feature>
<feature type="transmembrane region" description="Helical" evidence="6">
    <location>
        <begin position="263"/>
        <end position="281"/>
    </location>
</feature>
<dbReference type="OrthoDB" id="9761531at2"/>
<keyword evidence="5 6" id="KW-0472">Membrane</keyword>
<evidence type="ECO:0000256" key="1">
    <source>
        <dbReference type="ARBA" id="ARBA00004651"/>
    </source>
</evidence>
<dbReference type="AlphaFoldDB" id="D9SW10"/>
<dbReference type="RefSeq" id="WP_010075982.1">
    <property type="nucleotide sequence ID" value="NC_014393.1"/>
</dbReference>
<feature type="transmembrane region" description="Helical" evidence="6">
    <location>
        <begin position="441"/>
        <end position="458"/>
    </location>
</feature>
<feature type="transmembrane region" description="Helical" evidence="6">
    <location>
        <begin position="227"/>
        <end position="251"/>
    </location>
</feature>
<evidence type="ECO:0000256" key="6">
    <source>
        <dbReference type="SAM" id="Phobius"/>
    </source>
</evidence>
<dbReference type="InterPro" id="IPR004477">
    <property type="entry name" value="ComEC_N"/>
</dbReference>
<protein>
    <submittedName>
        <fullName evidence="8">ComEC/Rec2-related protein</fullName>
    </submittedName>
</protein>
<feature type="domain" description="ComEC/Rec2-related protein" evidence="7">
    <location>
        <begin position="181"/>
        <end position="427"/>
    </location>
</feature>
<evidence type="ECO:0000259" key="7">
    <source>
        <dbReference type="Pfam" id="PF03772"/>
    </source>
</evidence>
<dbReference type="eggNOG" id="COG0658">
    <property type="taxonomic scope" value="Bacteria"/>
</dbReference>
<dbReference type="Proteomes" id="UP000002730">
    <property type="component" value="Chromosome"/>
</dbReference>
<dbReference type="GO" id="GO:0005886">
    <property type="term" value="C:plasma membrane"/>
    <property type="evidence" value="ECO:0007669"/>
    <property type="project" value="UniProtKB-SubCell"/>
</dbReference>
<feature type="transmembrane region" description="Helical" evidence="6">
    <location>
        <begin position="55"/>
        <end position="72"/>
    </location>
</feature>
<name>D9SW10_CLOC7</name>
<keyword evidence="4 6" id="KW-1133">Transmembrane helix</keyword>
<gene>
    <name evidence="8" type="ordered locus">Clocel_1401</name>
</gene>
<evidence type="ECO:0000256" key="5">
    <source>
        <dbReference type="ARBA" id="ARBA00023136"/>
    </source>
</evidence>
<comment type="subcellular location">
    <subcellularLocation>
        <location evidence="1">Cell membrane</location>
        <topology evidence="1">Multi-pass membrane protein</topology>
    </subcellularLocation>
</comment>
<dbReference type="Pfam" id="PF03772">
    <property type="entry name" value="Competence"/>
    <property type="match status" value="1"/>
</dbReference>
<dbReference type="HOGENOM" id="CLU_032033_1_0_9"/>
<feature type="transmembrane region" description="Helical" evidence="6">
    <location>
        <begin position="411"/>
        <end position="429"/>
    </location>
</feature>
<dbReference type="NCBIfam" id="TIGR00360">
    <property type="entry name" value="ComEC_N-term"/>
    <property type="match status" value="1"/>
</dbReference>
<keyword evidence="2" id="KW-1003">Cell membrane</keyword>
<feature type="transmembrane region" description="Helical" evidence="6">
    <location>
        <begin position="12"/>
        <end position="28"/>
    </location>
</feature>
<evidence type="ECO:0000313" key="8">
    <source>
        <dbReference type="EMBL" id="ADL51154.1"/>
    </source>
</evidence>
<sequence length="599" mass="68644">MYKDQLEKPLCYYAVSFIIGITTYCLYLEDLRLLLILPMIFLILAFWVIEKSYALIMLAFFILGLVCSGYYFNPKVEKDFINQVRIERTYGNNAIARYNGRTLKLYSIKEEKLLINKTYIIAGEYRKNIEVKDGIVGFVVVDKIAKGKEDFISKIQDYKYNFYKKLADAIGERNSGLVVGLCLGDKAYIEDKDIDQFNEFGIIHIMCVSGFNLAIIFSLLKKIKGEWFALLIVFFYTFLSGANNATIRAFIMISILTLSRKAFKNYDGVSSISLAAILILLFKPYEIIGAGFNLSFLATLGIIIFNSKIERYLYKVPSPIRESLALDFSSQVTTIPYMLMVFNNIAIGSVLANLVLVPVYSLIIIVGNCLIVAYFLTPVFNCIAYLVQVLFFSVRGISHFLNMIMPRKLHGGYFEGISMLLIYTSFILYKRGYRNFKCLPVILCLMMIIRTYCFIPTFEVIQYKSTCGIIAKYKFYSELYLDSRIKSTKEENQIKEIMQVDMVKDNTEKGSLEIGEFKLKIDNLDCISKDEFGEKKAITLSLEGSTKDFSYKFSEDKNIKNKNKGEKLVVLPTSYIEGYEYTPKTIYTISFLGGKAFLY</sequence>
<evidence type="ECO:0000256" key="3">
    <source>
        <dbReference type="ARBA" id="ARBA00022692"/>
    </source>
</evidence>
<organism evidence="8 9">
    <name type="scientific">Clostridium cellulovorans (strain ATCC 35296 / DSM 3052 / OCM 3 / 743B)</name>
    <dbReference type="NCBI Taxonomy" id="573061"/>
    <lineage>
        <taxon>Bacteria</taxon>
        <taxon>Bacillati</taxon>
        <taxon>Bacillota</taxon>
        <taxon>Clostridia</taxon>
        <taxon>Eubacteriales</taxon>
        <taxon>Clostridiaceae</taxon>
        <taxon>Clostridium</taxon>
    </lineage>
</organism>
<feature type="transmembrane region" description="Helical" evidence="6">
    <location>
        <begin position="200"/>
        <end position="221"/>
    </location>
</feature>
<dbReference type="EMBL" id="CP002160">
    <property type="protein sequence ID" value="ADL51154.1"/>
    <property type="molecule type" value="Genomic_DNA"/>
</dbReference>
<accession>D9SW10</accession>
<feature type="transmembrane region" description="Helical" evidence="6">
    <location>
        <begin position="328"/>
        <end position="351"/>
    </location>
</feature>
<dbReference type="PANTHER" id="PTHR30619">
    <property type="entry name" value="DNA INTERNALIZATION/COMPETENCE PROTEIN COMEC/REC2"/>
    <property type="match status" value="1"/>
</dbReference>
<reference evidence="8 9" key="1">
    <citation type="submission" date="2010-08" db="EMBL/GenBank/DDBJ databases">
        <title>Complete sequence of Clostridium cellulovorans 743B.</title>
        <authorList>
            <consortium name="US DOE Joint Genome Institute"/>
            <person name="Lucas S."/>
            <person name="Copeland A."/>
            <person name="Lapidus A."/>
            <person name="Cheng J.-F."/>
            <person name="Bruce D."/>
            <person name="Goodwin L."/>
            <person name="Pitluck S."/>
            <person name="Chertkov O."/>
            <person name="Detter J.C."/>
            <person name="Han C."/>
            <person name="Tapia R."/>
            <person name="Land M."/>
            <person name="Hauser L."/>
            <person name="Chang Y.-J."/>
            <person name="Jeffries C."/>
            <person name="Kyrpides N."/>
            <person name="Ivanova N."/>
            <person name="Mikhailova N."/>
            <person name="Hemme C.L."/>
            <person name="Woyke T."/>
        </authorList>
    </citation>
    <scope>NUCLEOTIDE SEQUENCE [LARGE SCALE GENOMIC DNA]</scope>
    <source>
        <strain evidence="9">ATCC 35296 / DSM 3052 / OCM 3 / 743B</strain>
    </source>
</reference>
<evidence type="ECO:0000256" key="4">
    <source>
        <dbReference type="ARBA" id="ARBA00022989"/>
    </source>
</evidence>
<keyword evidence="3 6" id="KW-0812">Transmembrane</keyword>
<proteinExistence type="predicted"/>
<dbReference type="STRING" id="573061.Clocel_1401"/>
<dbReference type="KEGG" id="ccb:Clocel_1401"/>